<dbReference type="Proteomes" id="UP000239406">
    <property type="component" value="Unassembled WGS sequence"/>
</dbReference>
<dbReference type="GO" id="GO:0000155">
    <property type="term" value="F:phosphorelay sensor kinase activity"/>
    <property type="evidence" value="ECO:0007669"/>
    <property type="project" value="InterPro"/>
</dbReference>
<keyword evidence="4" id="KW-0597">Phosphoprotein</keyword>
<dbReference type="GO" id="GO:0046983">
    <property type="term" value="F:protein dimerization activity"/>
    <property type="evidence" value="ECO:0007669"/>
    <property type="project" value="InterPro"/>
</dbReference>
<evidence type="ECO:0000313" key="10">
    <source>
        <dbReference type="Proteomes" id="UP000294772"/>
    </source>
</evidence>
<dbReference type="EMBL" id="SLXF01000002">
    <property type="protein sequence ID" value="TCP08892.1"/>
    <property type="molecule type" value="Genomic_DNA"/>
</dbReference>
<dbReference type="PANTHER" id="PTHR24421">
    <property type="entry name" value="NITRATE/NITRITE SENSOR PROTEIN NARX-RELATED"/>
    <property type="match status" value="1"/>
</dbReference>
<evidence type="ECO:0000256" key="5">
    <source>
        <dbReference type="SAM" id="MobiDB-lite"/>
    </source>
</evidence>
<dbReference type="InterPro" id="IPR001789">
    <property type="entry name" value="Sig_transdc_resp-reg_receiver"/>
</dbReference>
<comment type="caution">
    <text evidence="7">The sequence shown here is derived from an EMBL/GenBank/DDBJ whole genome shotgun (WGS) entry which is preliminary data.</text>
</comment>
<dbReference type="InterPro" id="IPR036890">
    <property type="entry name" value="HATPase_C_sf"/>
</dbReference>
<feature type="region of interest" description="Disordered" evidence="5">
    <location>
        <begin position="364"/>
        <end position="392"/>
    </location>
</feature>
<reference evidence="7 9" key="1">
    <citation type="submission" date="2018-02" db="EMBL/GenBank/DDBJ databases">
        <title>Reclassifiation of [Polyangium] brachysporum DSM 7029 as Guopingzhaonella breviflexa gen. nov., sp. nov., a member of the family Comamonadaceae.</title>
        <authorList>
            <person name="Tang B."/>
        </authorList>
    </citation>
    <scope>NUCLEOTIDE SEQUENCE [LARGE SCALE GENOMIC DNA]</scope>
    <source>
        <strain evidence="7 9">DSM 15344</strain>
    </source>
</reference>
<dbReference type="SMART" id="SM00448">
    <property type="entry name" value="REC"/>
    <property type="match status" value="1"/>
</dbReference>
<evidence type="ECO:0000256" key="2">
    <source>
        <dbReference type="ARBA" id="ARBA00022777"/>
    </source>
</evidence>
<protein>
    <submittedName>
        <fullName evidence="8">Histidine kinase/DNA gyrase B/HSP90-like ATPase</fullName>
    </submittedName>
</protein>
<evidence type="ECO:0000256" key="3">
    <source>
        <dbReference type="ARBA" id="ARBA00023012"/>
    </source>
</evidence>
<reference evidence="8 10" key="2">
    <citation type="submission" date="2019-03" db="EMBL/GenBank/DDBJ databases">
        <title>Genomic Encyclopedia of Type Strains, Phase IV (KMG-IV): sequencing the most valuable type-strain genomes for metagenomic binning, comparative biology and taxonomic classification.</title>
        <authorList>
            <person name="Goeker M."/>
        </authorList>
    </citation>
    <scope>NUCLEOTIDE SEQUENCE [LARGE SCALE GENOMIC DNA]</scope>
    <source>
        <strain evidence="8 10">DSM 15264</strain>
    </source>
</reference>
<dbReference type="Gene3D" id="3.40.50.2300">
    <property type="match status" value="1"/>
</dbReference>
<dbReference type="CDD" id="cd16917">
    <property type="entry name" value="HATPase_UhpB-NarQ-NarX-like"/>
    <property type="match status" value="1"/>
</dbReference>
<organism evidence="7 9">
    <name type="scientific">Caldimonas thermodepolymerans</name>
    <dbReference type="NCBI Taxonomy" id="215580"/>
    <lineage>
        <taxon>Bacteria</taxon>
        <taxon>Pseudomonadati</taxon>
        <taxon>Pseudomonadota</taxon>
        <taxon>Betaproteobacteria</taxon>
        <taxon>Burkholderiales</taxon>
        <taxon>Sphaerotilaceae</taxon>
        <taxon>Caldimonas</taxon>
    </lineage>
</organism>
<dbReference type="Pfam" id="PF02518">
    <property type="entry name" value="HATPase_c"/>
    <property type="match status" value="1"/>
</dbReference>
<keyword evidence="2 8" id="KW-0418">Kinase</keyword>
<evidence type="ECO:0000313" key="9">
    <source>
        <dbReference type="Proteomes" id="UP000239406"/>
    </source>
</evidence>
<dbReference type="OrthoDB" id="9782588at2"/>
<evidence type="ECO:0000313" key="8">
    <source>
        <dbReference type="EMBL" id="TCP08892.1"/>
    </source>
</evidence>
<proteinExistence type="predicted"/>
<dbReference type="EMBL" id="PSNY01000026">
    <property type="protein sequence ID" value="PPE68481.1"/>
    <property type="molecule type" value="Genomic_DNA"/>
</dbReference>
<evidence type="ECO:0000259" key="6">
    <source>
        <dbReference type="PROSITE" id="PS50110"/>
    </source>
</evidence>
<dbReference type="Pfam" id="PF00072">
    <property type="entry name" value="Response_reg"/>
    <property type="match status" value="1"/>
</dbReference>
<dbReference type="Gene3D" id="3.30.565.10">
    <property type="entry name" value="Histidine kinase-like ATPase, C-terminal domain"/>
    <property type="match status" value="1"/>
</dbReference>
<accession>A0A2S5T0D5</accession>
<dbReference type="SUPFAM" id="SSF52172">
    <property type="entry name" value="CheY-like"/>
    <property type="match status" value="1"/>
</dbReference>
<keyword evidence="3" id="KW-0902">Two-component regulatory system</keyword>
<dbReference type="InterPro" id="IPR011712">
    <property type="entry name" value="Sig_transdc_His_kin_sub3_dim/P"/>
</dbReference>
<dbReference type="InterPro" id="IPR003594">
    <property type="entry name" value="HATPase_dom"/>
</dbReference>
<dbReference type="Proteomes" id="UP000294772">
    <property type="component" value="Unassembled WGS sequence"/>
</dbReference>
<feature type="compositionally biased region" description="Basic and acidic residues" evidence="5">
    <location>
        <begin position="373"/>
        <end position="383"/>
    </location>
</feature>
<dbReference type="PROSITE" id="PS50110">
    <property type="entry name" value="RESPONSE_REGULATORY"/>
    <property type="match status" value="1"/>
</dbReference>
<dbReference type="Gene3D" id="1.20.5.1930">
    <property type="match status" value="1"/>
</dbReference>
<feature type="modified residue" description="4-aspartylphosphate" evidence="4">
    <location>
        <position position="70"/>
    </location>
</feature>
<dbReference type="InterPro" id="IPR011006">
    <property type="entry name" value="CheY-like_superfamily"/>
</dbReference>
<evidence type="ECO:0000313" key="7">
    <source>
        <dbReference type="EMBL" id="PPE68481.1"/>
    </source>
</evidence>
<sequence length="392" mass="42578">MLQPMSATPPRRLLRVLHIEDSDLDHQLVVTQMRRAGLDVTSMRVETAAEFEAALRDGCGGEDWDVILSDYNLPGFSGLMALDMLRASQRLVPFIIVSGEIGEDVAVEAMRNGASDYLLKNNLARLVPATLHAIDAQQAMRAKQVADAALAQSKERLRELAQHLQTSVEAERAAIAREVHDDVGGSLTALKFDIAWIARHAQDEAVRQRAQSALETVNHALEASKRIMHNLRPAILEQGLVAALQWMTARFEKRTGIATTFHSSHEQMQLPAGVPLVAYRTAQEALTNITKHAQASRVKVDLTLAGGVLSLEVSDNGRGLSPADLSKARSFGIRGLHERAGTVGGWVDLTSGPHGTTLILLVPLTGEGPPSDDAPHEDVRSGQHDPTFWGEL</sequence>
<dbReference type="AlphaFoldDB" id="A0A2S5T0D5"/>
<keyword evidence="1" id="KW-0808">Transferase</keyword>
<gene>
    <name evidence="7" type="ORF">C1702_17010</name>
    <name evidence="8" type="ORF">EV676_102402</name>
</gene>
<feature type="domain" description="Response regulatory" evidence="6">
    <location>
        <begin position="15"/>
        <end position="135"/>
    </location>
</feature>
<dbReference type="PANTHER" id="PTHR24421:SF59">
    <property type="entry name" value="OXYGEN SENSOR HISTIDINE KINASE NREB"/>
    <property type="match status" value="1"/>
</dbReference>
<dbReference type="Pfam" id="PF07730">
    <property type="entry name" value="HisKA_3"/>
    <property type="match status" value="1"/>
</dbReference>
<name>A0A2S5T0D5_9BURK</name>
<dbReference type="GO" id="GO:0016020">
    <property type="term" value="C:membrane"/>
    <property type="evidence" value="ECO:0007669"/>
    <property type="project" value="InterPro"/>
</dbReference>
<evidence type="ECO:0000256" key="1">
    <source>
        <dbReference type="ARBA" id="ARBA00022679"/>
    </source>
</evidence>
<dbReference type="SUPFAM" id="SSF55874">
    <property type="entry name" value="ATPase domain of HSP90 chaperone/DNA topoisomerase II/histidine kinase"/>
    <property type="match status" value="1"/>
</dbReference>
<evidence type="ECO:0000256" key="4">
    <source>
        <dbReference type="PROSITE-ProRule" id="PRU00169"/>
    </source>
</evidence>
<dbReference type="CDD" id="cd00156">
    <property type="entry name" value="REC"/>
    <property type="match status" value="1"/>
</dbReference>
<keyword evidence="9" id="KW-1185">Reference proteome</keyword>
<dbReference type="SMART" id="SM00387">
    <property type="entry name" value="HATPase_c"/>
    <property type="match status" value="1"/>
</dbReference>
<dbReference type="InterPro" id="IPR050482">
    <property type="entry name" value="Sensor_HK_TwoCompSys"/>
</dbReference>